<evidence type="ECO:0000313" key="21">
    <source>
        <dbReference type="Proteomes" id="UP000593565"/>
    </source>
</evidence>
<evidence type="ECO:0000256" key="7">
    <source>
        <dbReference type="ARBA" id="ARBA00022741"/>
    </source>
</evidence>
<evidence type="ECO:0000256" key="4">
    <source>
        <dbReference type="ARBA" id="ARBA00012552"/>
    </source>
</evidence>
<dbReference type="PROSITE" id="PS51194">
    <property type="entry name" value="HELICASE_CTER"/>
    <property type="match status" value="1"/>
</dbReference>
<sequence length="1192" mass="133465">MPDRQMALPRRKRLLSEASKQRVCCVNMAAHCSSIMRLRTLCNLGRKIFYIRSGPGLDRTGVSLYRTRAGTAQNRGEPATDTDRGQSDLLMEFPEPKNLLHSTLSRSLGQSDISRYVQYCCTDGDVKRATVTLFWPQRIEVEGFGTRKQEAERRAAAAACHRLRELGVLGPRNQLPTQRLARESGWRSFVWEDEDEDPSVCKSRELQRTTSSRMRRAAGNLEVVEEDPKVSEALAIFSKPKALLTRVIQVATTSGGVNELLQYKTVGGKVKECELTLRWPAEMSFTGRGRRRLEAETRAAALACLRLKELELLDEQNNPLTHAMYNQEEVKEAGVREKRPCRLEIPDSLELRIRDHLAQYPVEEAVKKLWAERADQRQSSSFNEDDEGDNGEDSMLDAITGKPYRPLNPEEAEFLSDSLLRQWERAGPARGAELPVDSHRDRLVEAVEASRVVVVAGETGCGKTTRIPRFLLEGRVRGGAGAHCNILVTQPRRISAVSVAERVANEMGPALRPCVGYQVRLESRPPEASGGALLFLTVGVLLRKLRSNPWLRGVSHVMVDEVHERDVNTDVLLALLRRALTHNPELRVVLMSASGDTQRIASYFDECPVVHVPGFMHPVRQRYLEEVLREMGRPANKANTRTEQDDPTPDLDLVADVIDHIHTRGEPGAVLCFLPGWQDIKALQQKLEEKQAFKLGSQLILPLHSSMSVADQQVVFKRPPEGLRKIVLATNIAETSITINDIVHVVDLGTQKEQSYDPRTKVSCLDTVWISRSNVIQRRGRAGRCQPGHAYHLFPRKQLDAMTKFPIPEILRTPLESLVVQAKIHSPQSKAVDFLSQVMDSPEQGAVREAVKTLQEIGMLDMSECLTPLGERVACMSCDPRLGKLLVLSCLFRCVLPMLSVAACLTRDPFHNSLQNRSTVTKAKGALSGSSYSDYLVFSRAVQGWRELQDRRGRQEYLDSHSLSAASLRFIHGLTQQFSENLAEAELVTHSAKCLRPSSLLNQHSNQEELLKAVLLAGFYPNLIQVKRGVISKGGRFRPNDLSYRTQSGPVLLHRSSVNRAERKLPSRWLTFFSAVKSNGSVFIRDSSAVHPLALLLLTDCNLIERAYGDRVEVTMPGRSLVRWELSAQGWEVLWALRTSLQAMLHRNLRPLTSGCSVEENSTQDSQLISLLVDLLNSTEPDSNTADYSDVE</sequence>
<dbReference type="InterPro" id="IPR056755">
    <property type="entry name" value="DSRM_2"/>
</dbReference>
<proteinExistence type="inferred from homology"/>
<organism evidence="20 21">
    <name type="scientific">Ameiurus melas</name>
    <name type="common">Black bullhead</name>
    <name type="synonym">Silurus melas</name>
    <dbReference type="NCBI Taxonomy" id="219545"/>
    <lineage>
        <taxon>Eukaryota</taxon>
        <taxon>Metazoa</taxon>
        <taxon>Chordata</taxon>
        <taxon>Craniata</taxon>
        <taxon>Vertebrata</taxon>
        <taxon>Euteleostomi</taxon>
        <taxon>Actinopterygii</taxon>
        <taxon>Neopterygii</taxon>
        <taxon>Teleostei</taxon>
        <taxon>Ostariophysi</taxon>
        <taxon>Siluriformes</taxon>
        <taxon>Ictaluridae</taxon>
        <taxon>Ameiurus</taxon>
    </lineage>
</organism>
<keyword evidence="21" id="KW-1185">Reference proteome</keyword>
<dbReference type="GO" id="GO:0003678">
    <property type="term" value="F:DNA helicase activity"/>
    <property type="evidence" value="ECO:0007669"/>
    <property type="project" value="TreeGrafter"/>
</dbReference>
<evidence type="ECO:0000256" key="16">
    <source>
        <dbReference type="ARBA" id="ARBA00047984"/>
    </source>
</evidence>
<keyword evidence="11" id="KW-0694">RNA-binding</keyword>
<dbReference type="SMART" id="SM00490">
    <property type="entry name" value="HELICc"/>
    <property type="match status" value="1"/>
</dbReference>
<dbReference type="EMBL" id="JAAGNN010000005">
    <property type="protein sequence ID" value="KAF4088840.1"/>
    <property type="molecule type" value="Genomic_DNA"/>
</dbReference>
<dbReference type="FunFam" id="3.40.50.300:FF:000375">
    <property type="entry name" value="Putative ATP-dependent RNA helicase DHX30"/>
    <property type="match status" value="1"/>
</dbReference>
<keyword evidence="7" id="KW-0547">Nucleotide-binding</keyword>
<evidence type="ECO:0000259" key="19">
    <source>
        <dbReference type="PROSITE" id="PS51194"/>
    </source>
</evidence>
<dbReference type="GO" id="GO:0002151">
    <property type="term" value="F:G-quadruplex RNA binding"/>
    <property type="evidence" value="ECO:0007669"/>
    <property type="project" value="TreeGrafter"/>
</dbReference>
<dbReference type="GO" id="GO:0042254">
    <property type="term" value="P:ribosome biogenesis"/>
    <property type="evidence" value="ECO:0007669"/>
    <property type="project" value="UniProtKB-KW"/>
</dbReference>
<gene>
    <name evidence="20" type="ORF">AMELA_G00059340</name>
</gene>
<dbReference type="GO" id="GO:0005634">
    <property type="term" value="C:nucleus"/>
    <property type="evidence" value="ECO:0007669"/>
    <property type="project" value="TreeGrafter"/>
</dbReference>
<dbReference type="Pfam" id="PF24995">
    <property type="entry name" value="DSRM_2"/>
    <property type="match status" value="1"/>
</dbReference>
<keyword evidence="8" id="KW-0378">Hydrolase</keyword>
<keyword evidence="6" id="KW-0690">Ribosome biogenesis</keyword>
<evidence type="ECO:0000256" key="11">
    <source>
        <dbReference type="ARBA" id="ARBA00022884"/>
    </source>
</evidence>
<keyword evidence="9" id="KW-0347">Helicase</keyword>
<dbReference type="SUPFAM" id="SSF52540">
    <property type="entry name" value="P-loop containing nucleoside triphosphate hydrolases"/>
    <property type="match status" value="1"/>
</dbReference>
<evidence type="ECO:0000256" key="6">
    <source>
        <dbReference type="ARBA" id="ARBA00022517"/>
    </source>
</evidence>
<reference evidence="20 21" key="1">
    <citation type="submission" date="2020-02" db="EMBL/GenBank/DDBJ databases">
        <title>A chromosome-scale genome assembly of the black bullhead catfish (Ameiurus melas).</title>
        <authorList>
            <person name="Wen M."/>
            <person name="Zham M."/>
            <person name="Cabau C."/>
            <person name="Klopp C."/>
            <person name="Donnadieu C."/>
            <person name="Roques C."/>
            <person name="Bouchez O."/>
            <person name="Lampietro C."/>
            <person name="Jouanno E."/>
            <person name="Herpin A."/>
            <person name="Louis A."/>
            <person name="Berthelot C."/>
            <person name="Parey E."/>
            <person name="Roest-Crollius H."/>
            <person name="Braasch I."/>
            <person name="Postlethwait J."/>
            <person name="Robinson-Rechavi M."/>
            <person name="Echchiki A."/>
            <person name="Begum T."/>
            <person name="Montfort J."/>
            <person name="Schartl M."/>
            <person name="Bobe J."/>
            <person name="Guiguen Y."/>
        </authorList>
    </citation>
    <scope>NUCLEOTIDE SEQUENCE [LARGE SCALE GENOMIC DNA]</scope>
    <source>
        <strain evidence="20">M_S1</strain>
        <tissue evidence="20">Blood</tissue>
    </source>
</reference>
<evidence type="ECO:0000256" key="8">
    <source>
        <dbReference type="ARBA" id="ARBA00022801"/>
    </source>
</evidence>
<dbReference type="AlphaFoldDB" id="A0A7J6B1G8"/>
<dbReference type="SUPFAM" id="SSF54768">
    <property type="entry name" value="dsRNA-binding domain-like"/>
    <property type="match status" value="1"/>
</dbReference>
<dbReference type="InterPro" id="IPR011545">
    <property type="entry name" value="DEAD/DEAH_box_helicase_dom"/>
</dbReference>
<keyword evidence="10" id="KW-0067">ATP-binding</keyword>
<accession>A0A7J6B1G8</accession>
<dbReference type="Pfam" id="PF21010">
    <property type="entry name" value="HA2_C"/>
    <property type="match status" value="1"/>
</dbReference>
<comment type="catalytic activity">
    <reaction evidence="16">
        <text>ATP + H2O = ADP + phosphate + H(+)</text>
        <dbReference type="Rhea" id="RHEA:13065"/>
        <dbReference type="ChEBI" id="CHEBI:15377"/>
        <dbReference type="ChEBI" id="CHEBI:15378"/>
        <dbReference type="ChEBI" id="CHEBI:30616"/>
        <dbReference type="ChEBI" id="CHEBI:43474"/>
        <dbReference type="ChEBI" id="CHEBI:456216"/>
        <dbReference type="EC" id="3.6.4.13"/>
    </reaction>
</comment>
<evidence type="ECO:0000256" key="12">
    <source>
        <dbReference type="ARBA" id="ARBA00023128"/>
    </source>
</evidence>
<keyword evidence="5" id="KW-0963">Cytoplasm</keyword>
<dbReference type="PROSITE" id="PS51192">
    <property type="entry name" value="HELICASE_ATP_BIND_1"/>
    <property type="match status" value="1"/>
</dbReference>
<keyword evidence="13" id="KW-1135">Mitochondrion nucleoid</keyword>
<name>A0A7J6B1G8_AMEME</name>
<evidence type="ECO:0000259" key="18">
    <source>
        <dbReference type="PROSITE" id="PS51192"/>
    </source>
</evidence>
<keyword evidence="12" id="KW-0496">Mitochondrion</keyword>
<dbReference type="PANTHER" id="PTHR18934:SF257">
    <property type="entry name" value="ATP-DEPENDENT RNA HELICASE DHX30"/>
    <property type="match status" value="1"/>
</dbReference>
<comment type="similarity">
    <text evidence="3">Belongs to the DEAD box helicase family. DEAH subfamily.</text>
</comment>
<dbReference type="Gene3D" id="3.40.50.300">
    <property type="entry name" value="P-loop containing nucleotide triphosphate hydrolases"/>
    <property type="match status" value="2"/>
</dbReference>
<dbReference type="Pfam" id="PF07717">
    <property type="entry name" value="OB_NTP_bind"/>
    <property type="match status" value="1"/>
</dbReference>
<evidence type="ECO:0000256" key="15">
    <source>
        <dbReference type="ARBA" id="ARBA00042917"/>
    </source>
</evidence>
<comment type="subcellular location">
    <subcellularLocation>
        <location evidence="2">Cytoplasm</location>
    </subcellularLocation>
    <subcellularLocation>
        <location evidence="1">Mitochondrion matrix</location>
        <location evidence="1">Mitochondrion nucleoid</location>
    </subcellularLocation>
</comment>
<evidence type="ECO:0000256" key="5">
    <source>
        <dbReference type="ARBA" id="ARBA00022490"/>
    </source>
</evidence>
<dbReference type="FunFam" id="3.30.160.20:FF:000017">
    <property type="entry name" value="ATP-dependent RNA helicase DHX30 isoform X1"/>
    <property type="match status" value="2"/>
</dbReference>
<dbReference type="CDD" id="cd18791">
    <property type="entry name" value="SF2_C_RHA"/>
    <property type="match status" value="1"/>
</dbReference>
<evidence type="ECO:0000256" key="2">
    <source>
        <dbReference type="ARBA" id="ARBA00004496"/>
    </source>
</evidence>
<dbReference type="InterPro" id="IPR014001">
    <property type="entry name" value="Helicase_ATP-bd"/>
</dbReference>
<evidence type="ECO:0000256" key="13">
    <source>
        <dbReference type="ARBA" id="ARBA00023271"/>
    </source>
</evidence>
<dbReference type="FunFam" id="3.40.50.300:FF:000414">
    <property type="entry name" value="ATP-dependent RNA helicase DHX30 isoform X1"/>
    <property type="match status" value="1"/>
</dbReference>
<evidence type="ECO:0000313" key="20">
    <source>
        <dbReference type="EMBL" id="KAF4088840.1"/>
    </source>
</evidence>
<dbReference type="GO" id="GO:0016787">
    <property type="term" value="F:hydrolase activity"/>
    <property type="evidence" value="ECO:0007669"/>
    <property type="project" value="UniProtKB-KW"/>
</dbReference>
<evidence type="ECO:0000256" key="10">
    <source>
        <dbReference type="ARBA" id="ARBA00022840"/>
    </source>
</evidence>
<dbReference type="Proteomes" id="UP000593565">
    <property type="component" value="Unassembled WGS sequence"/>
</dbReference>
<dbReference type="SMART" id="SM00847">
    <property type="entry name" value="HA2"/>
    <property type="match status" value="1"/>
</dbReference>
<evidence type="ECO:0000256" key="9">
    <source>
        <dbReference type="ARBA" id="ARBA00022806"/>
    </source>
</evidence>
<dbReference type="InterPro" id="IPR001650">
    <property type="entry name" value="Helicase_C-like"/>
</dbReference>
<feature type="region of interest" description="Disordered" evidence="17">
    <location>
        <begin position="373"/>
        <end position="403"/>
    </location>
</feature>
<dbReference type="EC" id="3.6.4.13" evidence="4"/>
<dbReference type="Gene3D" id="1.20.120.1080">
    <property type="match status" value="1"/>
</dbReference>
<dbReference type="GO" id="GO:0042645">
    <property type="term" value="C:mitochondrial nucleoid"/>
    <property type="evidence" value="ECO:0007669"/>
    <property type="project" value="UniProtKB-SubCell"/>
</dbReference>
<feature type="compositionally biased region" description="Acidic residues" evidence="17">
    <location>
        <begin position="383"/>
        <end position="395"/>
    </location>
</feature>
<dbReference type="PANTHER" id="PTHR18934">
    <property type="entry name" value="ATP-DEPENDENT RNA HELICASE"/>
    <property type="match status" value="1"/>
</dbReference>
<dbReference type="Pfam" id="PF00270">
    <property type="entry name" value="DEAD"/>
    <property type="match status" value="1"/>
</dbReference>
<dbReference type="InterPro" id="IPR007502">
    <property type="entry name" value="Helicase-assoc_dom"/>
</dbReference>
<feature type="domain" description="Helicase ATP-binding" evidence="18">
    <location>
        <begin position="444"/>
        <end position="613"/>
    </location>
</feature>
<dbReference type="SMART" id="SM00487">
    <property type="entry name" value="DEXDc"/>
    <property type="match status" value="1"/>
</dbReference>
<dbReference type="InterPro" id="IPR027417">
    <property type="entry name" value="P-loop_NTPase"/>
</dbReference>
<dbReference type="GO" id="GO:0003724">
    <property type="term" value="F:RNA helicase activity"/>
    <property type="evidence" value="ECO:0007669"/>
    <property type="project" value="UniProtKB-EC"/>
</dbReference>
<evidence type="ECO:0000256" key="3">
    <source>
        <dbReference type="ARBA" id="ARBA00008792"/>
    </source>
</evidence>
<feature type="domain" description="Helicase C-terminal" evidence="19">
    <location>
        <begin position="653"/>
        <end position="826"/>
    </location>
</feature>
<comment type="caution">
    <text evidence="20">The sequence shown here is derived from an EMBL/GenBank/DDBJ whole genome shotgun (WGS) entry which is preliminary data.</text>
</comment>
<protein>
    <recommendedName>
        <fullName evidence="14">ATP-dependent RNA helicase DHX30</fullName>
        <ecNumber evidence="4">3.6.4.13</ecNumber>
    </recommendedName>
    <alternativeName>
        <fullName evidence="15">DEAH box protein 30</fullName>
    </alternativeName>
</protein>
<dbReference type="InterPro" id="IPR002464">
    <property type="entry name" value="DNA/RNA_helicase_DEAH_CS"/>
</dbReference>
<dbReference type="PROSITE" id="PS00690">
    <property type="entry name" value="DEAH_ATP_HELICASE"/>
    <property type="match status" value="1"/>
</dbReference>
<dbReference type="Gene3D" id="3.30.160.20">
    <property type="match status" value="2"/>
</dbReference>
<evidence type="ECO:0000256" key="14">
    <source>
        <dbReference type="ARBA" id="ARBA00039388"/>
    </source>
</evidence>
<dbReference type="Pfam" id="PF00271">
    <property type="entry name" value="Helicase_C"/>
    <property type="match status" value="1"/>
</dbReference>
<evidence type="ECO:0000256" key="17">
    <source>
        <dbReference type="SAM" id="MobiDB-lite"/>
    </source>
</evidence>
<dbReference type="InterPro" id="IPR011709">
    <property type="entry name" value="DEAD-box_helicase_OB_fold"/>
</dbReference>
<dbReference type="GO" id="GO:0005524">
    <property type="term" value="F:ATP binding"/>
    <property type="evidence" value="ECO:0007669"/>
    <property type="project" value="UniProtKB-KW"/>
</dbReference>
<evidence type="ECO:0000256" key="1">
    <source>
        <dbReference type="ARBA" id="ARBA00004436"/>
    </source>
</evidence>